<comment type="caution">
    <text evidence="1">The sequence shown here is derived from an EMBL/GenBank/DDBJ whole genome shotgun (WGS) entry which is preliminary data.</text>
</comment>
<reference evidence="1" key="2">
    <citation type="submission" date="2020-09" db="EMBL/GenBank/DDBJ databases">
        <authorList>
            <person name="Sun Q."/>
            <person name="Kim S."/>
        </authorList>
    </citation>
    <scope>NUCLEOTIDE SEQUENCE</scope>
    <source>
        <strain evidence="1">KCTC 42651</strain>
    </source>
</reference>
<dbReference type="SUPFAM" id="SSF48056">
    <property type="entry name" value="Di-copper centre-containing domain"/>
    <property type="match status" value="1"/>
</dbReference>
<dbReference type="EMBL" id="BMZS01000002">
    <property type="protein sequence ID" value="GHD41963.1"/>
    <property type="molecule type" value="Genomic_DNA"/>
</dbReference>
<gene>
    <name evidence="1" type="ORF">GCM10017083_06420</name>
</gene>
<evidence type="ECO:0000313" key="1">
    <source>
        <dbReference type="EMBL" id="GHD41963.1"/>
    </source>
</evidence>
<sequence length="326" mass="36239">MAPRVFPESVRRMQASKSMRLRHELWHYVRAVWGNPRFPEQGRQLLRELGWALPGGREPMDANGSLQFDNRAGEDFLYMHRQMIAMTDRALAAAGEPPITRWPSIPEPGDSDFPVPPAWAYADPAASPQDNAATTRFLQFIKADAYYERTMRVRERFLTDPANLRRLSLGALGNLAEFTIHNAMHMRWAAEPKGYRPPLDLGDPASGDPIWDGLDHDYLGDTYSSHLNPHFWYLHGWIDDLVELWADVNGVRTIDWVGDWTGGPDLTAPTEPAAEPAVEMAALATAAAASVADRPVRPGPALAALLRSSAMPSTLVEITRLQEGPG</sequence>
<dbReference type="Proteomes" id="UP000630353">
    <property type="component" value="Unassembled WGS sequence"/>
</dbReference>
<organism evidence="1 2">
    <name type="scientific">Thalassobaculum fulvum</name>
    <dbReference type="NCBI Taxonomy" id="1633335"/>
    <lineage>
        <taxon>Bacteria</taxon>
        <taxon>Pseudomonadati</taxon>
        <taxon>Pseudomonadota</taxon>
        <taxon>Alphaproteobacteria</taxon>
        <taxon>Rhodospirillales</taxon>
        <taxon>Thalassobaculaceae</taxon>
        <taxon>Thalassobaculum</taxon>
    </lineage>
</organism>
<dbReference type="RefSeq" id="WP_189987498.1">
    <property type="nucleotide sequence ID" value="NZ_BMZS01000002.1"/>
</dbReference>
<reference evidence="1" key="1">
    <citation type="journal article" date="2014" name="Int. J. Syst. Evol. Microbiol.">
        <title>Complete genome sequence of Corynebacterium casei LMG S-19264T (=DSM 44701T), isolated from a smear-ripened cheese.</title>
        <authorList>
            <consortium name="US DOE Joint Genome Institute (JGI-PGF)"/>
            <person name="Walter F."/>
            <person name="Albersmeier A."/>
            <person name="Kalinowski J."/>
            <person name="Ruckert C."/>
        </authorList>
    </citation>
    <scope>NUCLEOTIDE SEQUENCE</scope>
    <source>
        <strain evidence="1">KCTC 42651</strain>
    </source>
</reference>
<accession>A0A918XNF4</accession>
<dbReference type="InterPro" id="IPR008922">
    <property type="entry name" value="Di-copper_centre_dom_sf"/>
</dbReference>
<evidence type="ECO:0000313" key="2">
    <source>
        <dbReference type="Proteomes" id="UP000630353"/>
    </source>
</evidence>
<proteinExistence type="predicted"/>
<keyword evidence="2" id="KW-1185">Reference proteome</keyword>
<protein>
    <submittedName>
        <fullName evidence="1">Uncharacterized protein</fullName>
    </submittedName>
</protein>
<dbReference type="AlphaFoldDB" id="A0A918XNF4"/>
<name>A0A918XNF4_9PROT</name>